<comment type="caution">
    <text evidence="2">The sequence shown here is derived from an EMBL/GenBank/DDBJ whole genome shotgun (WGS) entry which is preliminary data.</text>
</comment>
<feature type="transmembrane region" description="Helical" evidence="1">
    <location>
        <begin position="326"/>
        <end position="343"/>
    </location>
</feature>
<feature type="transmembrane region" description="Helical" evidence="1">
    <location>
        <begin position="88"/>
        <end position="109"/>
    </location>
</feature>
<evidence type="ECO:0000313" key="2">
    <source>
        <dbReference type="EMBL" id="TCT12308.1"/>
    </source>
</evidence>
<dbReference type="RefSeq" id="WP_132253872.1">
    <property type="nucleotide sequence ID" value="NZ_SMAL01000012.1"/>
</dbReference>
<dbReference type="InterPro" id="IPR038728">
    <property type="entry name" value="YkvI-like"/>
</dbReference>
<sequence length="352" mass="39071">MDNLKNILKIAFVYIGTIIGAGFASGQEMLSFFTVYGFNGVYGLILTGFLFFVVGWAVLELVQGQNVETFKDFIRPITGDAIGTSLEWVIMAFMFTCFCAMLAGGGALLEQRFGWPYLVGVIVMAIACYITFLFDVKGVVLVNSILAPILLIGCLLLGLYIWIFRSSEAFYNLSVLLFDLRNNWFSSALIYVSYNTVTAIVILTTLHKYVINKKTAFFSALIAGVSLGMLGICLGIITLINYNSIQGVEIPMLTIVMQYAPLIQYIYILVIIAAMFTTAVANGYGIVAKLKAKEKDSNFGIFIFVMMGVLVAQIGFSTMVSKVYPVFGYIGLLELILILMYFIKYKTNQRKR</sequence>
<gene>
    <name evidence="2" type="ORF">EDC18_11280</name>
</gene>
<evidence type="ECO:0000313" key="3">
    <source>
        <dbReference type="Proteomes" id="UP000294902"/>
    </source>
</evidence>
<feature type="transmembrane region" description="Helical" evidence="1">
    <location>
        <begin position="299"/>
        <end position="320"/>
    </location>
</feature>
<feature type="transmembrane region" description="Helical" evidence="1">
    <location>
        <begin position="36"/>
        <end position="59"/>
    </location>
</feature>
<accession>A0A4R3MFL7</accession>
<feature type="transmembrane region" description="Helical" evidence="1">
    <location>
        <begin position="184"/>
        <end position="206"/>
    </location>
</feature>
<keyword evidence="3" id="KW-1185">Reference proteome</keyword>
<keyword evidence="1" id="KW-0472">Membrane</keyword>
<dbReference type="AlphaFoldDB" id="A0A4R3MFL7"/>
<keyword evidence="1" id="KW-0812">Transmembrane</keyword>
<feature type="transmembrane region" description="Helical" evidence="1">
    <location>
        <begin position="115"/>
        <end position="134"/>
    </location>
</feature>
<dbReference type="PANTHER" id="PTHR37814">
    <property type="entry name" value="CONSERVED MEMBRANE PROTEIN"/>
    <property type="match status" value="1"/>
</dbReference>
<feature type="transmembrane region" description="Helical" evidence="1">
    <location>
        <begin position="7"/>
        <end position="24"/>
    </location>
</feature>
<dbReference type="PANTHER" id="PTHR37814:SF1">
    <property type="entry name" value="MEMBRANE PROTEIN"/>
    <property type="match status" value="1"/>
</dbReference>
<dbReference type="EMBL" id="SMAL01000012">
    <property type="protein sequence ID" value="TCT12308.1"/>
    <property type="molecule type" value="Genomic_DNA"/>
</dbReference>
<reference evidence="2 3" key="1">
    <citation type="submission" date="2019-03" db="EMBL/GenBank/DDBJ databases">
        <title>Genomic Encyclopedia of Type Strains, Phase IV (KMG-IV): sequencing the most valuable type-strain genomes for metagenomic binning, comparative biology and taxonomic classification.</title>
        <authorList>
            <person name="Goeker M."/>
        </authorList>
    </citation>
    <scope>NUCLEOTIDE SEQUENCE [LARGE SCALE GENOMIC DNA]</scope>
    <source>
        <strain evidence="2 3">DSM 24629</strain>
    </source>
</reference>
<proteinExistence type="predicted"/>
<evidence type="ECO:0000256" key="1">
    <source>
        <dbReference type="SAM" id="Phobius"/>
    </source>
</evidence>
<dbReference type="OrthoDB" id="4424890at2"/>
<name>A0A4R3MFL7_9FIRM</name>
<protein>
    <submittedName>
        <fullName evidence="2">Putative membrane protein YkvI</fullName>
    </submittedName>
</protein>
<keyword evidence="1" id="KW-1133">Transmembrane helix</keyword>
<feature type="transmembrane region" description="Helical" evidence="1">
    <location>
        <begin position="262"/>
        <end position="287"/>
    </location>
</feature>
<organism evidence="2 3">
    <name type="scientific">Natranaerovirga pectinivora</name>
    <dbReference type="NCBI Taxonomy" id="682400"/>
    <lineage>
        <taxon>Bacteria</taxon>
        <taxon>Bacillati</taxon>
        <taxon>Bacillota</taxon>
        <taxon>Clostridia</taxon>
        <taxon>Lachnospirales</taxon>
        <taxon>Natranaerovirgaceae</taxon>
        <taxon>Natranaerovirga</taxon>
    </lineage>
</organism>
<dbReference type="Proteomes" id="UP000294902">
    <property type="component" value="Unassembled WGS sequence"/>
</dbReference>
<feature type="transmembrane region" description="Helical" evidence="1">
    <location>
        <begin position="141"/>
        <end position="164"/>
    </location>
</feature>
<feature type="transmembrane region" description="Helical" evidence="1">
    <location>
        <begin position="218"/>
        <end position="242"/>
    </location>
</feature>